<evidence type="ECO:0000256" key="1">
    <source>
        <dbReference type="ARBA" id="ARBA00010052"/>
    </source>
</evidence>
<dbReference type="GO" id="GO:0046872">
    <property type="term" value="F:metal ion binding"/>
    <property type="evidence" value="ECO:0007669"/>
    <property type="project" value="UniProtKB-KW"/>
</dbReference>
<evidence type="ECO:0000259" key="6">
    <source>
        <dbReference type="SMART" id="SM00892"/>
    </source>
</evidence>
<dbReference type="AlphaFoldDB" id="A0A8J9UH55"/>
<feature type="non-terminal residue" evidence="7">
    <location>
        <position position="402"/>
    </location>
</feature>
<dbReference type="InterPro" id="IPR044929">
    <property type="entry name" value="DNA/RNA_non-sp_Endonuclease_sf"/>
</dbReference>
<dbReference type="EMBL" id="OV170233">
    <property type="protein sequence ID" value="CAH0719119.1"/>
    <property type="molecule type" value="Genomic_DNA"/>
</dbReference>
<accession>A0A8J9UH55</accession>
<name>A0A8J9UH55_9NEOP</name>
<dbReference type="FunFam" id="3.40.570.10:FF:000007">
    <property type="entry name" value="Alkaline nuclease"/>
    <property type="match status" value="1"/>
</dbReference>
<dbReference type="Pfam" id="PF01223">
    <property type="entry name" value="Endonuclease_NS"/>
    <property type="match status" value="1"/>
</dbReference>
<keyword evidence="8" id="KW-1185">Reference proteome</keyword>
<dbReference type="InterPro" id="IPR001604">
    <property type="entry name" value="Endo_G_ENPP1-like_dom"/>
</dbReference>
<comment type="similarity">
    <text evidence="1">Belongs to the DNA/RNA non-specific endonuclease family.</text>
</comment>
<protein>
    <recommendedName>
        <fullName evidence="6">DNA/RNA non-specific endonuclease/pyrophosphatase/phosphodiesterase domain-containing protein</fullName>
    </recommendedName>
</protein>
<keyword evidence="3" id="KW-0255">Endonuclease</keyword>
<dbReference type="Gene3D" id="3.40.570.10">
    <property type="entry name" value="Extracellular Endonuclease, subunit A"/>
    <property type="match status" value="1"/>
</dbReference>
<dbReference type="GO" id="GO:0005743">
    <property type="term" value="C:mitochondrial inner membrane"/>
    <property type="evidence" value="ECO:0007669"/>
    <property type="project" value="TreeGrafter"/>
</dbReference>
<dbReference type="GO" id="GO:0003676">
    <property type="term" value="F:nucleic acid binding"/>
    <property type="evidence" value="ECO:0007669"/>
    <property type="project" value="InterPro"/>
</dbReference>
<reference evidence="7" key="1">
    <citation type="submission" date="2021-12" db="EMBL/GenBank/DDBJ databases">
        <authorList>
            <person name="Martin H S."/>
        </authorList>
    </citation>
    <scope>NUCLEOTIDE SEQUENCE</scope>
</reference>
<dbReference type="SMART" id="SM00892">
    <property type="entry name" value="Endonuclease_NS"/>
    <property type="match status" value="1"/>
</dbReference>
<feature type="domain" description="DNA/RNA non-specific endonuclease/pyrophosphatase/phosphodiesterase" evidence="6">
    <location>
        <begin position="141"/>
        <end position="385"/>
    </location>
</feature>
<evidence type="ECO:0000256" key="4">
    <source>
        <dbReference type="PIRSR" id="PIRSR640255-1"/>
    </source>
</evidence>
<evidence type="ECO:0000313" key="7">
    <source>
        <dbReference type="EMBL" id="CAH0719119.1"/>
    </source>
</evidence>
<gene>
    <name evidence="7" type="ORF">BINO364_LOCUS5505</name>
</gene>
<keyword evidence="2" id="KW-0540">Nuclease</keyword>
<dbReference type="PANTHER" id="PTHR13966:SF19">
    <property type="entry name" value="NUCLEASE EXOG, MITOCHONDRIAL"/>
    <property type="match status" value="1"/>
</dbReference>
<feature type="active site" description="Proton acceptor" evidence="4">
    <location>
        <position position="225"/>
    </location>
</feature>
<sequence>MFEKFYWLILCVLSIHKEQKCILNTRYDFTEPLPIILRYGRLLEPDDGEGNVELNNGDVLTLSCEGSGGILHPRATQQLSTASIKCVSGKDFRNDDWLLPSGTFSYFNCPYPPNYVSVLTNRTCFEGNRIIEVGYTVENTFYPVFESCFDSNNLNAIYSKYTQKPYNALYQTKVIRPFFVDDGNYGTVNVNFLYSPRGLKAAIAQLVGNRIDSYVTGTQSLSRGHLAAKTDFVFAFGERATFHYVNCAPQWTGFNGGNWNTLEVDLRNHIHSAGYDTIIYTGTYGVTQLENQASQRVDLYLDTDINNNPIIPVPQYYYKVVYEPSTQRGIAFVGINNPYYTASEARELFFCKDVCRGNNMYARWLSWHPDNPNEGYSFCCSVPDFRNTIKHLPHFEIKDLLT</sequence>
<dbReference type="Proteomes" id="UP000838878">
    <property type="component" value="Chromosome 13"/>
</dbReference>
<evidence type="ECO:0000313" key="8">
    <source>
        <dbReference type="Proteomes" id="UP000838878"/>
    </source>
</evidence>
<dbReference type="InterPro" id="IPR040255">
    <property type="entry name" value="Non-specific_endonuclease"/>
</dbReference>
<evidence type="ECO:0000256" key="3">
    <source>
        <dbReference type="ARBA" id="ARBA00022759"/>
    </source>
</evidence>
<dbReference type="GO" id="GO:0006309">
    <property type="term" value="P:apoptotic DNA fragmentation"/>
    <property type="evidence" value="ECO:0007669"/>
    <property type="project" value="TreeGrafter"/>
</dbReference>
<proteinExistence type="inferred from homology"/>
<dbReference type="SUPFAM" id="SSF54060">
    <property type="entry name" value="His-Me finger endonucleases"/>
    <property type="match status" value="1"/>
</dbReference>
<keyword evidence="3" id="KW-0378">Hydrolase</keyword>
<evidence type="ECO:0000256" key="2">
    <source>
        <dbReference type="ARBA" id="ARBA00022722"/>
    </source>
</evidence>
<keyword evidence="5" id="KW-0479">Metal-binding</keyword>
<dbReference type="OrthoDB" id="5960141at2759"/>
<dbReference type="GO" id="GO:0000014">
    <property type="term" value="F:single-stranded DNA endodeoxyribonuclease activity"/>
    <property type="evidence" value="ECO:0007669"/>
    <property type="project" value="TreeGrafter"/>
</dbReference>
<evidence type="ECO:0000256" key="5">
    <source>
        <dbReference type="PIRSR" id="PIRSR640255-2"/>
    </source>
</evidence>
<dbReference type="PANTHER" id="PTHR13966">
    <property type="entry name" value="ENDONUCLEASE RELATED"/>
    <property type="match status" value="1"/>
</dbReference>
<feature type="binding site" evidence="5">
    <location>
        <position position="255"/>
    </location>
    <ligand>
        <name>Mg(2+)</name>
        <dbReference type="ChEBI" id="CHEBI:18420"/>
        <note>catalytic</note>
    </ligand>
</feature>
<dbReference type="GO" id="GO:0004521">
    <property type="term" value="F:RNA endonuclease activity"/>
    <property type="evidence" value="ECO:0007669"/>
    <property type="project" value="TreeGrafter"/>
</dbReference>
<dbReference type="GO" id="GO:0005634">
    <property type="term" value="C:nucleus"/>
    <property type="evidence" value="ECO:0007669"/>
    <property type="project" value="TreeGrafter"/>
</dbReference>
<dbReference type="InterPro" id="IPR044925">
    <property type="entry name" value="His-Me_finger_sf"/>
</dbReference>
<organism evidence="7 8">
    <name type="scientific">Brenthis ino</name>
    <name type="common">lesser marbled fritillary</name>
    <dbReference type="NCBI Taxonomy" id="405034"/>
    <lineage>
        <taxon>Eukaryota</taxon>
        <taxon>Metazoa</taxon>
        <taxon>Ecdysozoa</taxon>
        <taxon>Arthropoda</taxon>
        <taxon>Hexapoda</taxon>
        <taxon>Insecta</taxon>
        <taxon>Pterygota</taxon>
        <taxon>Neoptera</taxon>
        <taxon>Endopterygota</taxon>
        <taxon>Lepidoptera</taxon>
        <taxon>Glossata</taxon>
        <taxon>Ditrysia</taxon>
        <taxon>Papilionoidea</taxon>
        <taxon>Nymphalidae</taxon>
        <taxon>Heliconiinae</taxon>
        <taxon>Argynnini</taxon>
        <taxon>Brenthis</taxon>
    </lineage>
</organism>